<evidence type="ECO:0000313" key="7">
    <source>
        <dbReference type="EMBL" id="OBT92926.2"/>
    </source>
</evidence>
<evidence type="ECO:0000256" key="2">
    <source>
        <dbReference type="ARBA" id="ARBA00010058"/>
    </source>
</evidence>
<reference evidence="7 8" key="1">
    <citation type="submission" date="2016-03" db="EMBL/GenBank/DDBJ databases">
        <title>Comparative genomics of Pseudogymnoascus destructans, the fungus causing white-nose syndrome of bats.</title>
        <authorList>
            <person name="Palmer J.M."/>
            <person name="Drees K.P."/>
            <person name="Foster J.T."/>
            <person name="Lindner D.L."/>
        </authorList>
    </citation>
    <scope>NUCLEOTIDE SEQUENCE [LARGE SCALE GENOMIC DNA]</scope>
    <source>
        <strain evidence="7 8">UAMH 10579</strain>
    </source>
</reference>
<name>A0A1B8GAR1_9PEZI</name>
<keyword evidence="5" id="KW-0206">Cytoskeleton</keyword>
<gene>
    <name evidence="7" type="primary">PFY1</name>
    <name evidence="7" type="ORF">VE01_08922</name>
</gene>
<reference evidence="8" key="2">
    <citation type="journal article" date="2018" name="Nat. Commun.">
        <title>Extreme sensitivity to ultraviolet light in the fungal pathogen causing white-nose syndrome of bats.</title>
        <authorList>
            <person name="Palmer J.M."/>
            <person name="Drees K.P."/>
            <person name="Foster J.T."/>
            <person name="Lindner D.L."/>
        </authorList>
    </citation>
    <scope>NUCLEOTIDE SEQUENCE [LARGE SCALE GENOMIC DNA]</scope>
    <source>
        <strain evidence="8">UAMH 10579</strain>
    </source>
</reference>
<dbReference type="STRING" id="342668.A0A1B8GAR1"/>
<keyword evidence="3" id="KW-0963">Cytoplasm</keyword>
<dbReference type="GO" id="GO:0005938">
    <property type="term" value="C:cell cortex"/>
    <property type="evidence" value="ECO:0007669"/>
    <property type="project" value="TreeGrafter"/>
</dbReference>
<evidence type="ECO:0000256" key="5">
    <source>
        <dbReference type="ARBA" id="ARBA00023212"/>
    </source>
</evidence>
<dbReference type="InterPro" id="IPR036140">
    <property type="entry name" value="PFN_sf"/>
</dbReference>
<dbReference type="CDD" id="cd00148">
    <property type="entry name" value="PROF"/>
    <property type="match status" value="1"/>
</dbReference>
<dbReference type="InterPro" id="IPR005455">
    <property type="entry name" value="PFN_euk"/>
</dbReference>
<evidence type="ECO:0000256" key="4">
    <source>
        <dbReference type="ARBA" id="ARBA00023203"/>
    </source>
</evidence>
<dbReference type="SUPFAM" id="SSF55770">
    <property type="entry name" value="Profilin (actin-binding protein)"/>
    <property type="match status" value="1"/>
</dbReference>
<dbReference type="Pfam" id="PF00235">
    <property type="entry name" value="Profilin"/>
    <property type="match status" value="1"/>
</dbReference>
<comment type="subcellular location">
    <subcellularLocation>
        <location evidence="1">Cytoplasm</location>
        <location evidence="1">Cytoskeleton</location>
    </subcellularLocation>
</comment>
<dbReference type="InterPro" id="IPR048278">
    <property type="entry name" value="PFN"/>
</dbReference>
<evidence type="ECO:0000313" key="8">
    <source>
        <dbReference type="Proteomes" id="UP000091956"/>
    </source>
</evidence>
<dbReference type="PRINTS" id="PR00392">
    <property type="entry name" value="PROFILIN"/>
</dbReference>
<protein>
    <recommendedName>
        <fullName evidence="6">Profilin</fullName>
    </recommendedName>
</protein>
<dbReference type="AlphaFoldDB" id="A0A1B8GAR1"/>
<dbReference type="RefSeq" id="XP_059319358.1">
    <property type="nucleotide sequence ID" value="XM_059464017.1"/>
</dbReference>
<dbReference type="SMART" id="SM00392">
    <property type="entry name" value="PROF"/>
    <property type="match status" value="1"/>
</dbReference>
<organism evidence="7 8">
    <name type="scientific">Pseudogymnoascus verrucosus</name>
    <dbReference type="NCBI Taxonomy" id="342668"/>
    <lineage>
        <taxon>Eukaryota</taxon>
        <taxon>Fungi</taxon>
        <taxon>Dikarya</taxon>
        <taxon>Ascomycota</taxon>
        <taxon>Pezizomycotina</taxon>
        <taxon>Leotiomycetes</taxon>
        <taxon>Thelebolales</taxon>
        <taxon>Thelebolaceae</taxon>
        <taxon>Pseudogymnoascus</taxon>
    </lineage>
</organism>
<evidence type="ECO:0000256" key="6">
    <source>
        <dbReference type="RuleBase" id="RU003909"/>
    </source>
</evidence>
<dbReference type="Proteomes" id="UP000091956">
    <property type="component" value="Unassembled WGS sequence"/>
</dbReference>
<dbReference type="GO" id="GO:0003785">
    <property type="term" value="F:actin monomer binding"/>
    <property type="evidence" value="ECO:0007669"/>
    <property type="project" value="TreeGrafter"/>
</dbReference>
<dbReference type="GeneID" id="28842308"/>
<comment type="similarity">
    <text evidence="2 6">Belongs to the profilin family.</text>
</comment>
<evidence type="ECO:0000256" key="1">
    <source>
        <dbReference type="ARBA" id="ARBA00004245"/>
    </source>
</evidence>
<proteinExistence type="inferred from homology"/>
<dbReference type="PANTHER" id="PTHR11604">
    <property type="entry name" value="PROFILIN"/>
    <property type="match status" value="1"/>
</dbReference>
<dbReference type="EMBL" id="KV460260">
    <property type="protein sequence ID" value="OBT92926.2"/>
    <property type="molecule type" value="Genomic_DNA"/>
</dbReference>
<keyword evidence="8" id="KW-1185">Reference proteome</keyword>
<dbReference type="GO" id="GO:0005856">
    <property type="term" value="C:cytoskeleton"/>
    <property type="evidence" value="ECO:0007669"/>
    <property type="project" value="UniProtKB-SubCell"/>
</dbReference>
<dbReference type="Gene3D" id="3.30.450.30">
    <property type="entry name" value="Dynein light chain 2a, cytoplasmic"/>
    <property type="match status" value="1"/>
</dbReference>
<evidence type="ECO:0000256" key="3">
    <source>
        <dbReference type="ARBA" id="ARBA00022490"/>
    </source>
</evidence>
<accession>A0A1B8GAR1</accession>
<dbReference type="PANTHER" id="PTHR11604:SF0">
    <property type="entry name" value="PROFILIN"/>
    <property type="match status" value="1"/>
</dbReference>
<keyword evidence="4 6" id="KW-0009">Actin-binding</keyword>
<sequence>MMGLQCRDGIHADGGHSLVGSGHSDKAALISAAGDSVWAKTPGFEVKPEEMQSIVAALAGGAAADKLWTEGLHVAGERFVVFKVEGRSIYGRQGKNGIVIAKTTQAIIVSHYGENVVAGNAAQTVETLADYLVGLGY</sequence>